<reference evidence="1 2" key="1">
    <citation type="submission" date="2021-06" db="EMBL/GenBank/DDBJ databases">
        <authorList>
            <person name="Kallberg Y."/>
            <person name="Tangrot J."/>
            <person name="Rosling A."/>
        </authorList>
    </citation>
    <scope>NUCLEOTIDE SEQUENCE [LARGE SCALE GENOMIC DNA]</scope>
    <source>
        <strain evidence="1 2">120-4 pot B 10/14</strain>
    </source>
</reference>
<dbReference type="Proteomes" id="UP000789901">
    <property type="component" value="Unassembled WGS sequence"/>
</dbReference>
<dbReference type="EMBL" id="CAJVQB010145054">
    <property type="protein sequence ID" value="CAG8855018.1"/>
    <property type="molecule type" value="Genomic_DNA"/>
</dbReference>
<name>A0ABN7XI83_GIGMA</name>
<organism evidence="1 2">
    <name type="scientific">Gigaspora margarita</name>
    <dbReference type="NCBI Taxonomy" id="4874"/>
    <lineage>
        <taxon>Eukaryota</taxon>
        <taxon>Fungi</taxon>
        <taxon>Fungi incertae sedis</taxon>
        <taxon>Mucoromycota</taxon>
        <taxon>Glomeromycotina</taxon>
        <taxon>Glomeromycetes</taxon>
        <taxon>Diversisporales</taxon>
        <taxon>Gigasporaceae</taxon>
        <taxon>Gigaspora</taxon>
    </lineage>
</organism>
<feature type="non-terminal residue" evidence="1">
    <location>
        <position position="90"/>
    </location>
</feature>
<evidence type="ECO:0000313" key="2">
    <source>
        <dbReference type="Proteomes" id="UP000789901"/>
    </source>
</evidence>
<protein>
    <submittedName>
        <fullName evidence="1">36894_t:CDS:1</fullName>
    </submittedName>
</protein>
<feature type="non-terminal residue" evidence="1">
    <location>
        <position position="1"/>
    </location>
</feature>
<comment type="caution">
    <text evidence="1">The sequence shown here is derived from an EMBL/GenBank/DDBJ whole genome shotgun (WGS) entry which is preliminary data.</text>
</comment>
<accession>A0ABN7XI83</accession>
<gene>
    <name evidence="1" type="ORF">GMARGA_LOCUS43839</name>
</gene>
<keyword evidence="2" id="KW-1185">Reference proteome</keyword>
<proteinExistence type="predicted"/>
<evidence type="ECO:0000313" key="1">
    <source>
        <dbReference type="EMBL" id="CAG8855018.1"/>
    </source>
</evidence>
<sequence>LKELLHNTLDEHSKLELGSSQSQPQNYDDSRFFYVINYPKDIPSWACITSESEDEKVSETSSKRRRVTDYDRSIIYSRNSELETGKSSTV</sequence>